<feature type="region of interest" description="Disordered" evidence="4">
    <location>
        <begin position="171"/>
        <end position="219"/>
    </location>
</feature>
<dbReference type="Pfam" id="PF03638">
    <property type="entry name" value="TCR"/>
    <property type="match status" value="2"/>
</dbReference>
<reference evidence="7" key="3">
    <citation type="submission" date="2016-03" db="UniProtKB">
        <authorList>
            <consortium name="EnsemblProtists"/>
        </authorList>
    </citation>
    <scope>IDENTIFICATION</scope>
</reference>
<feature type="compositionally biased region" description="Polar residues" evidence="4">
    <location>
        <begin position="174"/>
        <end position="197"/>
    </location>
</feature>
<sequence length="434" mass="46898">MNPTDNAQKKSEKEKGCRCGRTKCLKQYCACFRNDVRCTNDCVCVDCHNDGKHEQARMMAVRLVRLNDPMAFKGTSLELENQEVHTPNGTLKTVRGCRCRRSKCQKKYCECFGAGLKCSTNCVCEGCLNGNDPSKPFYPSGGSASSVARMAPAIPAGFSVSNMAGKTHFDRTSKASLDTSRASRPPQLSFSRTSAPSAEQKAEKSQSLASRRPPISVEVRNPTSMRVACAVTEIPLHDSRSRAPVAQEVKLEDKVEVNKENKPLSSLDNPAADLVLERESSSLNYYMSSTPQLNLTPTWGVSGNLQSANGVDFDGGRPVFSDSPKLATTPGGTKQGFPLSSPNSARFKDFFAAGNDNTAFLEGASIFTPKSPQTSIFSGKSSWSNGVFHRATPPCTPKFEFDNFSWLSPSAASVGNAILPSDVAYLAGDSTFRS</sequence>
<organism evidence="6">
    <name type="scientific">Guillardia theta (strain CCMP2712)</name>
    <name type="common">Cryptophyte</name>
    <dbReference type="NCBI Taxonomy" id="905079"/>
    <lineage>
        <taxon>Eukaryota</taxon>
        <taxon>Cryptophyceae</taxon>
        <taxon>Pyrenomonadales</taxon>
        <taxon>Geminigeraceae</taxon>
        <taxon>Guillardia</taxon>
    </lineage>
</organism>
<keyword evidence="8" id="KW-1185">Reference proteome</keyword>
<dbReference type="eggNOG" id="KOG1171">
    <property type="taxonomic scope" value="Eukaryota"/>
</dbReference>
<reference evidence="8" key="2">
    <citation type="submission" date="2012-11" db="EMBL/GenBank/DDBJ databases">
        <authorList>
            <person name="Kuo A."/>
            <person name="Curtis B.A."/>
            <person name="Tanifuji G."/>
            <person name="Burki F."/>
            <person name="Gruber A."/>
            <person name="Irimia M."/>
            <person name="Maruyama S."/>
            <person name="Arias M.C."/>
            <person name="Ball S.G."/>
            <person name="Gile G.H."/>
            <person name="Hirakawa Y."/>
            <person name="Hopkins J.F."/>
            <person name="Rensing S.A."/>
            <person name="Schmutz J."/>
            <person name="Symeonidi A."/>
            <person name="Elias M."/>
            <person name="Eveleigh R.J."/>
            <person name="Herman E.K."/>
            <person name="Klute M.J."/>
            <person name="Nakayama T."/>
            <person name="Obornik M."/>
            <person name="Reyes-Prieto A."/>
            <person name="Armbrust E.V."/>
            <person name="Aves S.J."/>
            <person name="Beiko R.G."/>
            <person name="Coutinho P."/>
            <person name="Dacks J.B."/>
            <person name="Durnford D.G."/>
            <person name="Fast N.M."/>
            <person name="Green B.R."/>
            <person name="Grisdale C."/>
            <person name="Hempe F."/>
            <person name="Henrissat B."/>
            <person name="Hoppner M.P."/>
            <person name="Ishida K.-I."/>
            <person name="Kim E."/>
            <person name="Koreny L."/>
            <person name="Kroth P.G."/>
            <person name="Liu Y."/>
            <person name="Malik S.-B."/>
            <person name="Maier U.G."/>
            <person name="McRose D."/>
            <person name="Mock T."/>
            <person name="Neilson J.A."/>
            <person name="Onodera N.T."/>
            <person name="Poole A.M."/>
            <person name="Pritham E.J."/>
            <person name="Richards T.A."/>
            <person name="Rocap G."/>
            <person name="Roy S.W."/>
            <person name="Sarai C."/>
            <person name="Schaack S."/>
            <person name="Shirato S."/>
            <person name="Slamovits C.H."/>
            <person name="Spencer D.F."/>
            <person name="Suzuki S."/>
            <person name="Worden A.Z."/>
            <person name="Zauner S."/>
            <person name="Barry K."/>
            <person name="Bell C."/>
            <person name="Bharti A.K."/>
            <person name="Crow J.A."/>
            <person name="Grimwood J."/>
            <person name="Kramer R."/>
            <person name="Lindquist E."/>
            <person name="Lucas S."/>
            <person name="Salamov A."/>
            <person name="McFadden G.I."/>
            <person name="Lane C.E."/>
            <person name="Keeling P.J."/>
            <person name="Gray M.W."/>
            <person name="Grigoriev I.V."/>
            <person name="Archibald J.M."/>
        </authorList>
    </citation>
    <scope>NUCLEOTIDE SEQUENCE</scope>
    <source>
        <strain evidence="8">CCMP2712</strain>
    </source>
</reference>
<feature type="domain" description="CRC" evidence="5">
    <location>
        <begin position="13"/>
        <end position="132"/>
    </location>
</feature>
<dbReference type="GeneID" id="17302258"/>
<evidence type="ECO:0000313" key="8">
    <source>
        <dbReference type="Proteomes" id="UP000011087"/>
    </source>
</evidence>
<evidence type="ECO:0000259" key="5">
    <source>
        <dbReference type="PROSITE" id="PS51634"/>
    </source>
</evidence>
<dbReference type="EMBL" id="JH992998">
    <property type="protein sequence ID" value="EKX45658.1"/>
    <property type="molecule type" value="Genomic_DNA"/>
</dbReference>
<name>L1JAU1_GUITC</name>
<dbReference type="Proteomes" id="UP000011087">
    <property type="component" value="Unassembled WGS sequence"/>
</dbReference>
<dbReference type="HOGENOM" id="CLU_632318_0_0_1"/>
<dbReference type="InterPro" id="IPR028307">
    <property type="entry name" value="Lin-54_fam"/>
</dbReference>
<dbReference type="EnsemblProtists" id="EKX45658">
    <property type="protein sequence ID" value="EKX45658"/>
    <property type="gene ID" value="GUITHDRAFT_152657"/>
</dbReference>
<evidence type="ECO:0000256" key="1">
    <source>
        <dbReference type="ARBA" id="ARBA00004123"/>
    </source>
</evidence>
<evidence type="ECO:0000313" key="7">
    <source>
        <dbReference type="EnsemblProtists" id="EKX45658"/>
    </source>
</evidence>
<dbReference type="AlphaFoldDB" id="L1JAU1"/>
<dbReference type="PANTHER" id="PTHR12446:SF34">
    <property type="entry name" value="PROTEIN LIN-54 HOMOLOG"/>
    <property type="match status" value="1"/>
</dbReference>
<dbReference type="RefSeq" id="XP_005832638.1">
    <property type="nucleotide sequence ID" value="XM_005832581.1"/>
</dbReference>
<dbReference type="KEGG" id="gtt:GUITHDRAFT_152657"/>
<evidence type="ECO:0000313" key="6">
    <source>
        <dbReference type="EMBL" id="EKX45658.1"/>
    </source>
</evidence>
<protein>
    <recommendedName>
        <fullName evidence="5">CRC domain-containing protein</fullName>
    </recommendedName>
</protein>
<accession>L1JAU1</accession>
<dbReference type="PaxDb" id="55529-EKX45658"/>
<dbReference type="STRING" id="905079.L1JAU1"/>
<comment type="similarity">
    <text evidence="2">Belongs to the lin-54 family.</text>
</comment>
<reference evidence="6 8" key="1">
    <citation type="journal article" date="2012" name="Nature">
        <title>Algal genomes reveal evolutionary mosaicism and the fate of nucleomorphs.</title>
        <authorList>
            <consortium name="DOE Joint Genome Institute"/>
            <person name="Curtis B.A."/>
            <person name="Tanifuji G."/>
            <person name="Burki F."/>
            <person name="Gruber A."/>
            <person name="Irimia M."/>
            <person name="Maruyama S."/>
            <person name="Arias M.C."/>
            <person name="Ball S.G."/>
            <person name="Gile G.H."/>
            <person name="Hirakawa Y."/>
            <person name="Hopkins J.F."/>
            <person name="Kuo A."/>
            <person name="Rensing S.A."/>
            <person name="Schmutz J."/>
            <person name="Symeonidi A."/>
            <person name="Elias M."/>
            <person name="Eveleigh R.J."/>
            <person name="Herman E.K."/>
            <person name="Klute M.J."/>
            <person name="Nakayama T."/>
            <person name="Obornik M."/>
            <person name="Reyes-Prieto A."/>
            <person name="Armbrust E.V."/>
            <person name="Aves S.J."/>
            <person name="Beiko R.G."/>
            <person name="Coutinho P."/>
            <person name="Dacks J.B."/>
            <person name="Durnford D.G."/>
            <person name="Fast N.M."/>
            <person name="Green B.R."/>
            <person name="Grisdale C.J."/>
            <person name="Hempel F."/>
            <person name="Henrissat B."/>
            <person name="Hoppner M.P."/>
            <person name="Ishida K."/>
            <person name="Kim E."/>
            <person name="Koreny L."/>
            <person name="Kroth P.G."/>
            <person name="Liu Y."/>
            <person name="Malik S.B."/>
            <person name="Maier U.G."/>
            <person name="McRose D."/>
            <person name="Mock T."/>
            <person name="Neilson J.A."/>
            <person name="Onodera N.T."/>
            <person name="Poole A.M."/>
            <person name="Pritham E.J."/>
            <person name="Richards T.A."/>
            <person name="Rocap G."/>
            <person name="Roy S.W."/>
            <person name="Sarai C."/>
            <person name="Schaack S."/>
            <person name="Shirato S."/>
            <person name="Slamovits C.H."/>
            <person name="Spencer D.F."/>
            <person name="Suzuki S."/>
            <person name="Worden A.Z."/>
            <person name="Zauner S."/>
            <person name="Barry K."/>
            <person name="Bell C."/>
            <person name="Bharti A.K."/>
            <person name="Crow J.A."/>
            <person name="Grimwood J."/>
            <person name="Kramer R."/>
            <person name="Lindquist E."/>
            <person name="Lucas S."/>
            <person name="Salamov A."/>
            <person name="McFadden G.I."/>
            <person name="Lane C.E."/>
            <person name="Keeling P.J."/>
            <person name="Gray M.W."/>
            <person name="Grigoriev I.V."/>
            <person name="Archibald J.M."/>
        </authorList>
    </citation>
    <scope>NUCLEOTIDE SEQUENCE</scope>
    <source>
        <strain evidence="6 8">CCMP2712</strain>
    </source>
</reference>
<dbReference type="GO" id="GO:0006355">
    <property type="term" value="P:regulation of DNA-templated transcription"/>
    <property type="evidence" value="ECO:0007669"/>
    <property type="project" value="TreeGrafter"/>
</dbReference>
<proteinExistence type="inferred from homology"/>
<dbReference type="InterPro" id="IPR033467">
    <property type="entry name" value="Tesmin/TSO1-like_CXC"/>
</dbReference>
<evidence type="ECO:0000256" key="2">
    <source>
        <dbReference type="ARBA" id="ARBA00007267"/>
    </source>
</evidence>
<comment type="subcellular location">
    <subcellularLocation>
        <location evidence="1">Nucleus</location>
    </subcellularLocation>
</comment>
<dbReference type="GO" id="GO:0005634">
    <property type="term" value="C:nucleus"/>
    <property type="evidence" value="ECO:0007669"/>
    <property type="project" value="UniProtKB-SubCell"/>
</dbReference>
<dbReference type="InterPro" id="IPR005172">
    <property type="entry name" value="CRC"/>
</dbReference>
<keyword evidence="3" id="KW-0539">Nucleus</keyword>
<dbReference type="OrthoDB" id="6283463at2759"/>
<dbReference type="SMART" id="SM01114">
    <property type="entry name" value="CXC"/>
    <property type="match status" value="2"/>
</dbReference>
<dbReference type="PANTHER" id="PTHR12446">
    <property type="entry name" value="TESMIN/TSO1-RELATED"/>
    <property type="match status" value="1"/>
</dbReference>
<gene>
    <name evidence="6" type="ORF">GUITHDRAFT_152657</name>
</gene>
<evidence type="ECO:0000256" key="3">
    <source>
        <dbReference type="ARBA" id="ARBA00023242"/>
    </source>
</evidence>
<evidence type="ECO:0000256" key="4">
    <source>
        <dbReference type="SAM" id="MobiDB-lite"/>
    </source>
</evidence>
<dbReference type="PROSITE" id="PS51634">
    <property type="entry name" value="CRC"/>
    <property type="match status" value="1"/>
</dbReference>